<dbReference type="InterPro" id="IPR001841">
    <property type="entry name" value="Znf_RING"/>
</dbReference>
<evidence type="ECO:0000259" key="12">
    <source>
        <dbReference type="PROSITE" id="PS50089"/>
    </source>
</evidence>
<dbReference type="InterPro" id="IPR002867">
    <property type="entry name" value="IBR_dom"/>
</dbReference>
<dbReference type="SUPFAM" id="SSF57850">
    <property type="entry name" value="RING/U-box"/>
    <property type="match status" value="2"/>
</dbReference>
<feature type="compositionally biased region" description="Polar residues" evidence="11">
    <location>
        <begin position="195"/>
        <end position="217"/>
    </location>
</feature>
<evidence type="ECO:0000256" key="6">
    <source>
        <dbReference type="ARBA" id="ARBA00022771"/>
    </source>
</evidence>
<feature type="domain" description="C3H1-type" evidence="14">
    <location>
        <begin position="57"/>
        <end position="84"/>
    </location>
</feature>
<keyword evidence="4 10" id="KW-0479">Metal-binding</keyword>
<dbReference type="Gene3D" id="3.30.70.330">
    <property type="match status" value="1"/>
</dbReference>
<evidence type="ECO:0000256" key="8">
    <source>
        <dbReference type="ARBA" id="ARBA00022833"/>
    </source>
</evidence>
<evidence type="ECO:0000256" key="11">
    <source>
        <dbReference type="SAM" id="MobiDB-lite"/>
    </source>
</evidence>
<dbReference type="Pfam" id="PF00076">
    <property type="entry name" value="RRM_1"/>
    <property type="match status" value="1"/>
</dbReference>
<dbReference type="SMART" id="SM00356">
    <property type="entry name" value="ZnF_C3H1"/>
    <property type="match status" value="2"/>
</dbReference>
<feature type="zinc finger region" description="C3H1-type" evidence="10">
    <location>
        <begin position="265"/>
        <end position="292"/>
    </location>
</feature>
<reference evidence="16 17" key="1">
    <citation type="submission" date="2014-02" db="EMBL/GenBank/DDBJ databases">
        <title>Transposable element dynamics among asymbiotic and ectomycorrhizal Amanita fungi.</title>
        <authorList>
            <consortium name="DOE Joint Genome Institute"/>
            <person name="Hess J."/>
            <person name="Skrede I."/>
            <person name="Wolfe B."/>
            <person name="LaButti K."/>
            <person name="Ohm R.A."/>
            <person name="Grigoriev I.V."/>
            <person name="Pringle A."/>
        </authorList>
    </citation>
    <scope>NUCLEOTIDE SEQUENCE [LARGE SCALE GENOMIC DNA]</scope>
    <source>
        <strain evidence="16 17">SKay4041</strain>
    </source>
</reference>
<dbReference type="CDD" id="cd22585">
    <property type="entry name" value="Rcat_RBR_DEAH12-like"/>
    <property type="match status" value="1"/>
</dbReference>
<dbReference type="EC" id="2.3.2.31" evidence="2"/>
<accession>A0A2A9NIT5</accession>
<sequence>MLPVAVLHQVVALQGTSQGTVQQSHIAVSHINSTSGNPEDTGDSNIQYGLKMYTTRATVPEICIDFLRNRCTWARRCRRIHPVDKAYYLSRPQKQLRAGVGPEEPPVNTNAGEVTRSASPLQTVVNHQLHNVGEVQTPPTVKLPGQMRAPITQNAPRQLNQSGHQEPIRSNLDSEESDDTLEGGEPSQGVETEYWTDSTAQDVGDYDSTTKSNSSPCSRPPHQRDKKTNETGPRFLATSHYYDQTPNSSKVTISRDAQIKHPRPIYYPERCRRWLRNVCDRGYSCQYVHEDLDYSSEDEPIQRRSWTVTIHDHARVKFSDGFKVEDIMTGFDINWFYIQNVPDKMKTEQILSLLKPFGNVLQIRMRETSLQPTKVAKVVFSSPDEARQASSRLQQKVVAGGELSVQLPIVSSRYNNVIFSDSTVVVEFQAPNKVGYGGYRDTSHAKEALCKARTVIGNNYIDARVHTGLPAIGPVTVKFRGLPIDFTEEDMQRFSKPTGVAWERPPKVNLARAIDNVKSTLECIGKLRSFEVSPPPYRDIKIRIRARYSSAGLADEACQRLNGVTPLWTARSRITAYHDRVVEYHISSEAYRNAAHDIDFLIGYVRHQHQKEALILVNSNRSPVIVELHARSLKLLGQIKGEFEKTISGEVVRTAGRIIWDDFFAYPAGIRYLQILQQSNPGIVIRNEILRRKIRLYGRPVLRDSVSLRIREKVSELQSQQTSFIPIPGRLIAIFMSKEILNLQSALGPENVYLDMWNHGLKIRGDNTLYRRVFEDVRKACASYSAMTRGNSSLCPVCFDKPIEPIKLRCGHLWCNACIKGYLLAAPSAKAFPLGCLGNEARCKGCIPLSIAKSMLSTEQLQAVFEASFTAFVQCRPEEYHYCPSPDCPQVYKAAPKSLKGFTVQCPSCLIRICASCHTEAHDGFGCSDDGKWDDDFRAWAEGRDVKRCPGCRIVIERLEGCNHMTCTRCQTHVCWVCMKTFPNGQGIYGHMRTEHGDWGLGPIE</sequence>
<evidence type="ECO:0000256" key="2">
    <source>
        <dbReference type="ARBA" id="ARBA00012251"/>
    </source>
</evidence>
<gene>
    <name evidence="16" type="ORF">AMATHDRAFT_40797</name>
</gene>
<dbReference type="SMART" id="SM00647">
    <property type="entry name" value="IBR"/>
    <property type="match status" value="2"/>
</dbReference>
<evidence type="ECO:0000256" key="7">
    <source>
        <dbReference type="ARBA" id="ARBA00022786"/>
    </source>
</evidence>
<dbReference type="InterPro" id="IPR044066">
    <property type="entry name" value="TRIAD_supradom"/>
</dbReference>
<evidence type="ECO:0000256" key="4">
    <source>
        <dbReference type="ARBA" id="ARBA00022723"/>
    </source>
</evidence>
<feature type="compositionally biased region" description="Acidic residues" evidence="11">
    <location>
        <begin position="173"/>
        <end position="182"/>
    </location>
</feature>
<comment type="catalytic activity">
    <reaction evidence="1">
        <text>[E2 ubiquitin-conjugating enzyme]-S-ubiquitinyl-L-cysteine + [acceptor protein]-L-lysine = [E2 ubiquitin-conjugating enzyme]-L-cysteine + [acceptor protein]-N(6)-ubiquitinyl-L-lysine.</text>
        <dbReference type="EC" id="2.3.2.31"/>
    </reaction>
</comment>
<keyword evidence="6 10" id="KW-0863">Zinc-finger</keyword>
<dbReference type="Gene3D" id="1.20.120.1750">
    <property type="match status" value="1"/>
</dbReference>
<dbReference type="GO" id="GO:0016567">
    <property type="term" value="P:protein ubiquitination"/>
    <property type="evidence" value="ECO:0007669"/>
    <property type="project" value="InterPro"/>
</dbReference>
<dbReference type="PROSITE" id="PS00028">
    <property type="entry name" value="ZINC_FINGER_C2H2_1"/>
    <property type="match status" value="1"/>
</dbReference>
<feature type="region of interest" description="Disordered" evidence="11">
    <location>
        <begin position="95"/>
        <end position="114"/>
    </location>
</feature>
<dbReference type="InterPro" id="IPR018957">
    <property type="entry name" value="Znf_C3HC4_RING-type"/>
</dbReference>
<keyword evidence="9" id="KW-0694">RNA-binding</keyword>
<dbReference type="Proteomes" id="UP000242287">
    <property type="component" value="Unassembled WGS sequence"/>
</dbReference>
<dbReference type="PANTHER" id="PTHR11685">
    <property type="entry name" value="RBR FAMILY RING FINGER AND IBR DOMAIN-CONTAINING"/>
    <property type="match status" value="1"/>
</dbReference>
<dbReference type="InterPro" id="IPR013083">
    <property type="entry name" value="Znf_RING/FYVE/PHD"/>
</dbReference>
<dbReference type="SUPFAM" id="SSF54928">
    <property type="entry name" value="RNA-binding domain, RBD"/>
    <property type="match status" value="1"/>
</dbReference>
<dbReference type="Pfam" id="PF22191">
    <property type="entry name" value="IBR_1"/>
    <property type="match status" value="1"/>
</dbReference>
<evidence type="ECO:0000256" key="5">
    <source>
        <dbReference type="ARBA" id="ARBA00022737"/>
    </source>
</evidence>
<dbReference type="GO" id="GO:0008270">
    <property type="term" value="F:zinc ion binding"/>
    <property type="evidence" value="ECO:0007669"/>
    <property type="project" value="UniProtKB-KW"/>
</dbReference>
<keyword evidence="5" id="KW-0677">Repeat</keyword>
<keyword evidence="3" id="KW-0808">Transferase</keyword>
<dbReference type="AlphaFoldDB" id="A0A2A9NIT5"/>
<dbReference type="Pfam" id="PF01485">
    <property type="entry name" value="IBR"/>
    <property type="match status" value="1"/>
</dbReference>
<dbReference type="InterPro" id="IPR000504">
    <property type="entry name" value="RRM_dom"/>
</dbReference>
<dbReference type="InterPro" id="IPR000571">
    <property type="entry name" value="Znf_CCCH"/>
</dbReference>
<dbReference type="STRING" id="703135.A0A2A9NIT5"/>
<protein>
    <recommendedName>
        <fullName evidence="2">RBR-type E3 ubiquitin transferase</fullName>
        <ecNumber evidence="2">2.3.2.31</ecNumber>
    </recommendedName>
</protein>
<name>A0A2A9NIT5_9AGAR</name>
<dbReference type="GO" id="GO:0003723">
    <property type="term" value="F:RNA binding"/>
    <property type="evidence" value="ECO:0007669"/>
    <property type="project" value="UniProtKB-UniRule"/>
</dbReference>
<keyword evidence="17" id="KW-1185">Reference proteome</keyword>
<dbReference type="InterPro" id="IPR012677">
    <property type="entry name" value="Nucleotide-bd_a/b_plait_sf"/>
</dbReference>
<feature type="domain" description="RRM" evidence="13">
    <location>
        <begin position="334"/>
        <end position="410"/>
    </location>
</feature>
<feature type="domain" description="RING-type" evidence="15">
    <location>
        <begin position="791"/>
        <end position="995"/>
    </location>
</feature>
<dbReference type="OrthoDB" id="10009520at2759"/>
<dbReference type="PROSITE" id="PS51873">
    <property type="entry name" value="TRIAD"/>
    <property type="match status" value="1"/>
</dbReference>
<dbReference type="PROSITE" id="PS50089">
    <property type="entry name" value="ZF_RING_2"/>
    <property type="match status" value="1"/>
</dbReference>
<evidence type="ECO:0000256" key="3">
    <source>
        <dbReference type="ARBA" id="ARBA00022679"/>
    </source>
</evidence>
<evidence type="ECO:0000259" key="14">
    <source>
        <dbReference type="PROSITE" id="PS50103"/>
    </source>
</evidence>
<feature type="domain" description="RING-type" evidence="12">
    <location>
        <begin position="795"/>
        <end position="846"/>
    </location>
</feature>
<dbReference type="SMART" id="SM00360">
    <property type="entry name" value="RRM"/>
    <property type="match status" value="1"/>
</dbReference>
<keyword evidence="8 10" id="KW-0862">Zinc</keyword>
<evidence type="ECO:0000256" key="10">
    <source>
        <dbReference type="PROSITE-ProRule" id="PRU00723"/>
    </source>
</evidence>
<evidence type="ECO:0000259" key="13">
    <source>
        <dbReference type="PROSITE" id="PS50102"/>
    </source>
</evidence>
<keyword evidence="7" id="KW-0833">Ubl conjugation pathway</keyword>
<feature type="region of interest" description="Disordered" evidence="11">
    <location>
        <begin position="154"/>
        <end position="234"/>
    </location>
</feature>
<proteinExistence type="predicted"/>
<dbReference type="GO" id="GO:0061630">
    <property type="term" value="F:ubiquitin protein ligase activity"/>
    <property type="evidence" value="ECO:0007669"/>
    <property type="project" value="UniProtKB-EC"/>
</dbReference>
<dbReference type="PROSITE" id="PS50103">
    <property type="entry name" value="ZF_C3H1"/>
    <property type="match status" value="2"/>
</dbReference>
<dbReference type="EMBL" id="KZ302002">
    <property type="protein sequence ID" value="PFH50499.1"/>
    <property type="molecule type" value="Genomic_DNA"/>
</dbReference>
<dbReference type="PROSITE" id="PS50102">
    <property type="entry name" value="RRM"/>
    <property type="match status" value="1"/>
</dbReference>
<dbReference type="InterPro" id="IPR035979">
    <property type="entry name" value="RBD_domain_sf"/>
</dbReference>
<evidence type="ECO:0000256" key="9">
    <source>
        <dbReference type="PROSITE-ProRule" id="PRU00176"/>
    </source>
</evidence>
<dbReference type="Gene3D" id="3.30.40.10">
    <property type="entry name" value="Zinc/RING finger domain, C3HC4 (zinc finger)"/>
    <property type="match status" value="1"/>
</dbReference>
<feature type="domain" description="C3H1-type" evidence="14">
    <location>
        <begin position="265"/>
        <end position="292"/>
    </location>
</feature>
<dbReference type="CDD" id="cd20335">
    <property type="entry name" value="BRcat_RBR"/>
    <property type="match status" value="1"/>
</dbReference>
<evidence type="ECO:0000259" key="15">
    <source>
        <dbReference type="PROSITE" id="PS51873"/>
    </source>
</evidence>
<dbReference type="InterPro" id="IPR013087">
    <property type="entry name" value="Znf_C2H2_type"/>
</dbReference>
<feature type="compositionally biased region" description="Polar residues" evidence="11">
    <location>
        <begin position="154"/>
        <end position="164"/>
    </location>
</feature>
<evidence type="ECO:0000256" key="1">
    <source>
        <dbReference type="ARBA" id="ARBA00001798"/>
    </source>
</evidence>
<feature type="zinc finger region" description="C3H1-type" evidence="10">
    <location>
        <begin position="57"/>
        <end position="84"/>
    </location>
</feature>
<evidence type="ECO:0000313" key="16">
    <source>
        <dbReference type="EMBL" id="PFH50499.1"/>
    </source>
</evidence>
<dbReference type="Pfam" id="PF00097">
    <property type="entry name" value="zf-C3HC4"/>
    <property type="match status" value="1"/>
</dbReference>
<evidence type="ECO:0000313" key="17">
    <source>
        <dbReference type="Proteomes" id="UP000242287"/>
    </source>
</evidence>
<dbReference type="InterPro" id="IPR031127">
    <property type="entry name" value="E3_UB_ligase_RBR"/>
</dbReference>
<organism evidence="16 17">
    <name type="scientific">Amanita thiersii Skay4041</name>
    <dbReference type="NCBI Taxonomy" id="703135"/>
    <lineage>
        <taxon>Eukaryota</taxon>
        <taxon>Fungi</taxon>
        <taxon>Dikarya</taxon>
        <taxon>Basidiomycota</taxon>
        <taxon>Agaricomycotina</taxon>
        <taxon>Agaricomycetes</taxon>
        <taxon>Agaricomycetidae</taxon>
        <taxon>Agaricales</taxon>
        <taxon>Pluteineae</taxon>
        <taxon>Amanitaceae</taxon>
        <taxon>Amanita</taxon>
    </lineage>
</organism>